<comment type="similarity">
    <text evidence="1">Belongs to the G-protein coupled receptor 2 family. Mth subfamily.</text>
</comment>
<name>A0AAW0XGJ2_CHEQU</name>
<keyword evidence="3" id="KW-0807">Transducer</keyword>
<feature type="transmembrane region" description="Helical" evidence="4">
    <location>
        <begin position="186"/>
        <end position="204"/>
    </location>
</feature>
<dbReference type="GO" id="GO:0004930">
    <property type="term" value="F:G protein-coupled receptor activity"/>
    <property type="evidence" value="ECO:0007669"/>
    <property type="project" value="UniProtKB-KW"/>
</dbReference>
<keyword evidence="7" id="KW-1185">Reference proteome</keyword>
<dbReference type="InterPro" id="IPR010596">
    <property type="entry name" value="Methuselah_N_dom"/>
</dbReference>
<dbReference type="InterPro" id="IPR036272">
    <property type="entry name" value="Methuselah_N_sf"/>
</dbReference>
<proteinExistence type="inferred from homology"/>
<evidence type="ECO:0000256" key="3">
    <source>
        <dbReference type="ARBA" id="ARBA00023040"/>
    </source>
</evidence>
<feature type="transmembrane region" description="Helical" evidence="4">
    <location>
        <begin position="151"/>
        <end position="174"/>
    </location>
</feature>
<dbReference type="PANTHER" id="PTHR46953">
    <property type="entry name" value="G-PROTEIN COUPLED RECEPTOR MTH-LIKE 1-RELATED"/>
    <property type="match status" value="1"/>
</dbReference>
<evidence type="ECO:0000256" key="1">
    <source>
        <dbReference type="ARBA" id="ARBA00008979"/>
    </source>
</evidence>
<dbReference type="Gene3D" id="2.170.180.11">
    <property type="entry name" value="Methuselah ectodomain, domain 2"/>
    <property type="match status" value="1"/>
</dbReference>
<feature type="non-terminal residue" evidence="6">
    <location>
        <position position="232"/>
    </location>
</feature>
<evidence type="ECO:0000313" key="7">
    <source>
        <dbReference type="Proteomes" id="UP001445076"/>
    </source>
</evidence>
<feature type="non-terminal residue" evidence="6">
    <location>
        <position position="1"/>
    </location>
</feature>
<dbReference type="InterPro" id="IPR052808">
    <property type="entry name" value="GPCR_Mth-like"/>
</dbReference>
<gene>
    <name evidence="6" type="ORF">OTU49_017397</name>
</gene>
<keyword evidence="4" id="KW-0472">Membrane</keyword>
<dbReference type="EMBL" id="JARKIK010000025">
    <property type="protein sequence ID" value="KAK8743447.1"/>
    <property type="molecule type" value="Genomic_DNA"/>
</dbReference>
<reference evidence="6 7" key="1">
    <citation type="journal article" date="2024" name="BMC Genomics">
        <title>Genome assembly of redclaw crayfish (Cherax quadricarinatus) provides insights into its immune adaptation and hypoxia tolerance.</title>
        <authorList>
            <person name="Liu Z."/>
            <person name="Zheng J."/>
            <person name="Li H."/>
            <person name="Fang K."/>
            <person name="Wang S."/>
            <person name="He J."/>
            <person name="Zhou D."/>
            <person name="Weng S."/>
            <person name="Chi M."/>
            <person name="Gu Z."/>
            <person name="He J."/>
            <person name="Li F."/>
            <person name="Wang M."/>
        </authorList>
    </citation>
    <scope>NUCLEOTIDE SEQUENCE [LARGE SCALE GENOMIC DNA]</scope>
    <source>
        <strain evidence="6">ZL_2023a</strain>
    </source>
</reference>
<keyword evidence="3" id="KW-0675">Receptor</keyword>
<dbReference type="Pfam" id="PF06652">
    <property type="entry name" value="Methuselah_N"/>
    <property type="match status" value="1"/>
</dbReference>
<evidence type="ECO:0000256" key="2">
    <source>
        <dbReference type="ARBA" id="ARBA00022729"/>
    </source>
</evidence>
<comment type="caution">
    <text evidence="6">The sequence shown here is derived from an EMBL/GenBank/DDBJ whole genome shotgun (WGS) entry which is preliminary data.</text>
</comment>
<dbReference type="Gene3D" id="1.20.1070.10">
    <property type="entry name" value="Rhodopsin 7-helix transmembrane proteins"/>
    <property type="match status" value="1"/>
</dbReference>
<evidence type="ECO:0000313" key="6">
    <source>
        <dbReference type="EMBL" id="KAK8743447.1"/>
    </source>
</evidence>
<keyword evidence="4" id="KW-0812">Transmembrane</keyword>
<dbReference type="Proteomes" id="UP001445076">
    <property type="component" value="Unassembled WGS sequence"/>
</dbReference>
<dbReference type="PANTHER" id="PTHR46953:SF1">
    <property type="entry name" value="G-PROTEIN COUPLED RECEPTOR MTH-LIKE 1-RELATED"/>
    <property type="match status" value="1"/>
</dbReference>
<dbReference type="SUPFAM" id="SSF63877">
    <property type="entry name" value="Methuselah ectodomain"/>
    <property type="match status" value="1"/>
</dbReference>
<sequence>DYIVKTCYEDPVASHYTQCSNATCVRKCCPESQLIVGYSCDDAIYESEFWNPTFYDPDSVSQIVPSPSGLKIVYGFPLCENFFVIGDFESENTNISLLNDGYLYASGYKDAYPPDRYCLDKFRIEPSASTQALLCFDDNTEASTCSKVRSYLYPSLLLVSCMFLSLTLAAYASLAELRNKLHGKCLLSLVSSLLIAYILLASIFLTKVNISTGICRTIASVLLWSSLSAFFW</sequence>
<dbReference type="InterPro" id="IPR023311">
    <property type="entry name" value="Methusela_ecto_dom_2"/>
</dbReference>
<organism evidence="6 7">
    <name type="scientific">Cherax quadricarinatus</name>
    <name type="common">Australian red claw crayfish</name>
    <dbReference type="NCBI Taxonomy" id="27406"/>
    <lineage>
        <taxon>Eukaryota</taxon>
        <taxon>Metazoa</taxon>
        <taxon>Ecdysozoa</taxon>
        <taxon>Arthropoda</taxon>
        <taxon>Crustacea</taxon>
        <taxon>Multicrustacea</taxon>
        <taxon>Malacostraca</taxon>
        <taxon>Eumalacostraca</taxon>
        <taxon>Eucarida</taxon>
        <taxon>Decapoda</taxon>
        <taxon>Pleocyemata</taxon>
        <taxon>Astacidea</taxon>
        <taxon>Parastacoidea</taxon>
        <taxon>Parastacidae</taxon>
        <taxon>Cherax</taxon>
    </lineage>
</organism>
<feature type="domain" description="Methuselah N-terminal" evidence="5">
    <location>
        <begin position="4"/>
        <end position="128"/>
    </location>
</feature>
<keyword evidence="2" id="KW-0732">Signal</keyword>
<keyword evidence="4" id="KW-1133">Transmembrane helix</keyword>
<protein>
    <recommendedName>
        <fullName evidence="5">Methuselah N-terminal domain-containing protein</fullName>
    </recommendedName>
</protein>
<evidence type="ECO:0000256" key="4">
    <source>
        <dbReference type="SAM" id="Phobius"/>
    </source>
</evidence>
<accession>A0AAW0XGJ2</accession>
<dbReference type="AlphaFoldDB" id="A0AAW0XGJ2"/>
<evidence type="ECO:0000259" key="5">
    <source>
        <dbReference type="Pfam" id="PF06652"/>
    </source>
</evidence>
<keyword evidence="3" id="KW-0297">G-protein coupled receptor</keyword>